<sequence>MSRPVQQEYAMLREEIMEIMRSQNSLSTFVSATICTFIGVVIALDSPNPLLYLIPFTVLVPAAFKEANYQKRVAYLASYLIVFLENDNSFLWETRYHHFAKSDKAFSTRLRAIFETLEFTLFGILCYVLFFFRYHFLCFSGVNIFDIPLTVIKEILLIFSPPILIVIITWNMFNYWNFRKVIQKNIIEWRRYRSKEYRK</sequence>
<feature type="transmembrane region" description="Helical" evidence="1">
    <location>
        <begin position="155"/>
        <end position="176"/>
    </location>
</feature>
<evidence type="ECO:0000256" key="1">
    <source>
        <dbReference type="SAM" id="Phobius"/>
    </source>
</evidence>
<comment type="caution">
    <text evidence="2">The sequence shown here is derived from an EMBL/GenBank/DDBJ whole genome shotgun (WGS) entry which is preliminary data.</text>
</comment>
<organism evidence="2 3">
    <name type="scientific">Agathobaculum ammoniilyticum</name>
    <dbReference type="NCBI Taxonomy" id="2981778"/>
    <lineage>
        <taxon>Bacteria</taxon>
        <taxon>Bacillati</taxon>
        <taxon>Bacillota</taxon>
        <taxon>Clostridia</taxon>
        <taxon>Eubacteriales</taxon>
        <taxon>Butyricicoccaceae</taxon>
        <taxon>Agathobaculum</taxon>
    </lineage>
</organism>
<dbReference type="Proteomes" id="UP001652397">
    <property type="component" value="Unassembled WGS sequence"/>
</dbReference>
<evidence type="ECO:0000313" key="3">
    <source>
        <dbReference type="Proteomes" id="UP001652397"/>
    </source>
</evidence>
<gene>
    <name evidence="2" type="ORF">OCV66_07225</name>
</gene>
<dbReference type="EMBL" id="JAOQJE010000005">
    <property type="protein sequence ID" value="MCU6788882.1"/>
    <property type="molecule type" value="Genomic_DNA"/>
</dbReference>
<reference evidence="2 3" key="1">
    <citation type="journal article" date="2021" name="ISME Commun">
        <title>Automated analysis of genomic sequences facilitates high-throughput and comprehensive description of bacteria.</title>
        <authorList>
            <person name="Hitch T.C.A."/>
        </authorList>
    </citation>
    <scope>NUCLEOTIDE SEQUENCE [LARGE SCALE GENOMIC DNA]</scope>
    <source>
        <strain evidence="2 3">Sanger_34</strain>
    </source>
</reference>
<proteinExistence type="predicted"/>
<keyword evidence="1" id="KW-0812">Transmembrane</keyword>
<evidence type="ECO:0000313" key="2">
    <source>
        <dbReference type="EMBL" id="MCU6788882.1"/>
    </source>
</evidence>
<keyword evidence="1" id="KW-0472">Membrane</keyword>
<keyword evidence="1" id="KW-1133">Transmembrane helix</keyword>
<feature type="transmembrane region" description="Helical" evidence="1">
    <location>
        <begin position="112"/>
        <end position="135"/>
    </location>
</feature>
<protein>
    <submittedName>
        <fullName evidence="2">Uncharacterized protein</fullName>
    </submittedName>
</protein>
<dbReference type="RefSeq" id="WP_147574017.1">
    <property type="nucleotide sequence ID" value="NZ_JAOQJE010000005.1"/>
</dbReference>
<keyword evidence="3" id="KW-1185">Reference proteome</keyword>
<name>A0ABT2U2M0_9FIRM</name>
<accession>A0ABT2U2M0</accession>
<feature type="transmembrane region" description="Helical" evidence="1">
    <location>
        <begin position="26"/>
        <end position="44"/>
    </location>
</feature>